<feature type="region of interest" description="Disordered" evidence="1">
    <location>
        <begin position="309"/>
        <end position="362"/>
    </location>
</feature>
<sequence>MATMWKRLEKKSRDGYVAGFRRYLGVLCRRPDLGVRGALEETLPQVVRAGHYEGPIKKILAGLRIVEKSGRIPTVGQPRDWQMVKVVEKLRIRRMGVQIRWAPSSIFPEVVAKRATLSWAEAETLAILAILASTNVLRISEAITICRKEKGVMEFYGVKNRVGWHGQPVGPLATQWLEFIHMGRQRQTGRTEYSGNFGSVEELEASFKLLVAPTTWPELRWHSLRRLGAAQLWANGCRGGTLQLAGGWKTPTVALHYATPGHSWIFEDRGRQPVPVVEGDEIHTRMGTWSSTTWWAAWIRKDVRDSGLGRRDGETLGGEKQKATGAKRQRTRGASDSEVRERAESREEDNSEGEYRFGDSHA</sequence>
<feature type="compositionally biased region" description="Basic and acidic residues" evidence="1">
    <location>
        <begin position="333"/>
        <end position="345"/>
    </location>
</feature>
<dbReference type="SUPFAM" id="SSF56349">
    <property type="entry name" value="DNA breaking-rejoining enzymes"/>
    <property type="match status" value="1"/>
</dbReference>
<name>A0A7S4LMB7_9EUGL</name>
<evidence type="ECO:0000313" key="2">
    <source>
        <dbReference type="EMBL" id="CAE0839041.1"/>
    </source>
</evidence>
<dbReference type="AlphaFoldDB" id="A0A7S4LMB7"/>
<feature type="compositionally biased region" description="Basic and acidic residues" evidence="1">
    <location>
        <begin position="309"/>
        <end position="322"/>
    </location>
</feature>
<dbReference type="GO" id="GO:0003677">
    <property type="term" value="F:DNA binding"/>
    <property type="evidence" value="ECO:0007669"/>
    <property type="project" value="InterPro"/>
</dbReference>
<dbReference type="EMBL" id="HBJA01146434">
    <property type="protein sequence ID" value="CAE0839041.1"/>
    <property type="molecule type" value="Transcribed_RNA"/>
</dbReference>
<proteinExistence type="predicted"/>
<dbReference type="InterPro" id="IPR011010">
    <property type="entry name" value="DNA_brk_join_enz"/>
</dbReference>
<gene>
    <name evidence="2" type="ORF">EGYM00163_LOCUS50413</name>
</gene>
<reference evidence="2" key="1">
    <citation type="submission" date="2021-01" db="EMBL/GenBank/DDBJ databases">
        <authorList>
            <person name="Corre E."/>
            <person name="Pelletier E."/>
            <person name="Niang G."/>
            <person name="Scheremetjew M."/>
            <person name="Finn R."/>
            <person name="Kale V."/>
            <person name="Holt S."/>
            <person name="Cochrane G."/>
            <person name="Meng A."/>
            <person name="Brown T."/>
            <person name="Cohen L."/>
        </authorList>
    </citation>
    <scope>NUCLEOTIDE SEQUENCE</scope>
    <source>
        <strain evidence="2">CCMP1594</strain>
    </source>
</reference>
<organism evidence="2">
    <name type="scientific">Eutreptiella gymnastica</name>
    <dbReference type="NCBI Taxonomy" id="73025"/>
    <lineage>
        <taxon>Eukaryota</taxon>
        <taxon>Discoba</taxon>
        <taxon>Euglenozoa</taxon>
        <taxon>Euglenida</taxon>
        <taxon>Spirocuta</taxon>
        <taxon>Euglenophyceae</taxon>
        <taxon>Eutreptiales</taxon>
        <taxon>Eutreptiaceae</taxon>
        <taxon>Eutreptiella</taxon>
    </lineage>
</organism>
<accession>A0A7S4LMB7</accession>
<feature type="compositionally biased region" description="Basic and acidic residues" evidence="1">
    <location>
        <begin position="353"/>
        <end position="362"/>
    </location>
</feature>
<evidence type="ECO:0000256" key="1">
    <source>
        <dbReference type="SAM" id="MobiDB-lite"/>
    </source>
</evidence>
<protein>
    <submittedName>
        <fullName evidence="2">Uncharacterized protein</fullName>
    </submittedName>
</protein>